<proteinExistence type="predicted"/>
<evidence type="ECO:0000313" key="1">
    <source>
        <dbReference type="EMBL" id="PIL26232.1"/>
    </source>
</evidence>
<comment type="caution">
    <text evidence="1">The sequence shown here is derived from an EMBL/GenBank/DDBJ whole genome shotgun (WGS) entry which is preliminary data.</text>
</comment>
<gene>
    <name evidence="1" type="ORF">GSI_11987</name>
</gene>
<reference evidence="1 2" key="1">
    <citation type="journal article" date="2015" name="Sci. Rep.">
        <title>Chromosome-level genome map provides insights into diverse defense mechanisms in the medicinal fungus Ganoderma sinense.</title>
        <authorList>
            <person name="Zhu Y."/>
            <person name="Xu J."/>
            <person name="Sun C."/>
            <person name="Zhou S."/>
            <person name="Xu H."/>
            <person name="Nelson D.R."/>
            <person name="Qian J."/>
            <person name="Song J."/>
            <person name="Luo H."/>
            <person name="Xiang L."/>
            <person name="Li Y."/>
            <person name="Xu Z."/>
            <person name="Ji A."/>
            <person name="Wang L."/>
            <person name="Lu S."/>
            <person name="Hayward A."/>
            <person name="Sun W."/>
            <person name="Li X."/>
            <person name="Schwartz D.C."/>
            <person name="Wang Y."/>
            <person name="Chen S."/>
        </authorList>
    </citation>
    <scope>NUCLEOTIDE SEQUENCE [LARGE SCALE GENOMIC DNA]</scope>
    <source>
        <strain evidence="1 2">ZZ0214-1</strain>
    </source>
</reference>
<accession>A0A2G8RXJ9</accession>
<dbReference type="AlphaFoldDB" id="A0A2G8RXJ9"/>
<evidence type="ECO:0000313" key="2">
    <source>
        <dbReference type="Proteomes" id="UP000230002"/>
    </source>
</evidence>
<sequence>MSKRTTEYMPLNRDNFAEWAPDRPWLATEADMGSTERRFEGAIGRGDARKTVEIGQFIYVVPEGMTPRECIEREENGEEVYDLREVLKVGWDNGEQKFLFACRGYLRADSTEYAGRFDDDDATKSLKKCAGGDLEFIRTITTDYIWETRIARLVNAAALDPSSRDFKTLDVRQPFFRTDLELNREWSGDRWRNWRATKHPHSCCTHKCTLGRVYVPHHDEMRWCGLCGAWVHVACQKLKVGGGQAFNLEHARRWTRTQNECRWFYVSAIRVARNPGRPNLRHTTIVETESSSASHPAIPYTIEKTLLHLKEARLEFLHKHEQFPDFKTYVRNYLTASNLEPPNELLVKEITDVIDQAPEQLWYECTACGRRV</sequence>
<organism evidence="1 2">
    <name type="scientific">Ganoderma sinense ZZ0214-1</name>
    <dbReference type="NCBI Taxonomy" id="1077348"/>
    <lineage>
        <taxon>Eukaryota</taxon>
        <taxon>Fungi</taxon>
        <taxon>Dikarya</taxon>
        <taxon>Basidiomycota</taxon>
        <taxon>Agaricomycotina</taxon>
        <taxon>Agaricomycetes</taxon>
        <taxon>Polyporales</taxon>
        <taxon>Polyporaceae</taxon>
        <taxon>Ganoderma</taxon>
    </lineage>
</organism>
<name>A0A2G8RXJ9_9APHY</name>
<protein>
    <submittedName>
        <fullName evidence="1">Uncharacterized protein</fullName>
    </submittedName>
</protein>
<dbReference type="EMBL" id="AYKW01000045">
    <property type="protein sequence ID" value="PIL26232.1"/>
    <property type="molecule type" value="Genomic_DNA"/>
</dbReference>
<keyword evidence="2" id="KW-1185">Reference proteome</keyword>
<dbReference type="Proteomes" id="UP000230002">
    <property type="component" value="Unassembled WGS sequence"/>
</dbReference>